<evidence type="ECO:0000313" key="3">
    <source>
        <dbReference type="Proteomes" id="UP001162156"/>
    </source>
</evidence>
<comment type="caution">
    <text evidence="2">The sequence shown here is derived from an EMBL/GenBank/DDBJ whole genome shotgun (WGS) entry which is preliminary data.</text>
</comment>
<dbReference type="PANTHER" id="PTHR10367">
    <property type="entry name" value="MRNA-CAPPING ENZYME"/>
    <property type="match status" value="1"/>
</dbReference>
<sequence>MSLKGKISRSIPERWLHCPPNGNHLIVAKFMAFKTPLSENYKVPPEFQYPPEKLFYLAKRNGVKIGLWIDLTNTNRYYDKRVVEQEGCQYIKLKCIGHGGPPSVEKTKLFISLVHEYIIKHPFDCIAVHCTHGFNRTGFLIISFLIVQLGFDTAAALEVFAQSRPPGIYKQDYINELFRRYGNIKDVPVAPALPEWCEVENHRRKRKSKKS</sequence>
<dbReference type="AlphaFoldDB" id="A0AAV8X7Z5"/>
<protein>
    <recommendedName>
        <fullName evidence="1">Tyrosine specific protein phosphatases domain-containing protein</fullName>
    </recommendedName>
</protein>
<dbReference type="PROSITE" id="PS00383">
    <property type="entry name" value="TYR_PHOSPHATASE_1"/>
    <property type="match status" value="1"/>
</dbReference>
<evidence type="ECO:0000313" key="2">
    <source>
        <dbReference type="EMBL" id="KAJ8934938.1"/>
    </source>
</evidence>
<dbReference type="InterPro" id="IPR051029">
    <property type="entry name" value="mRNA_Capping_Enz/RNA_Phosphat"/>
</dbReference>
<dbReference type="InterPro" id="IPR029021">
    <property type="entry name" value="Prot-tyrosine_phosphatase-like"/>
</dbReference>
<keyword evidence="3" id="KW-1185">Reference proteome</keyword>
<dbReference type="GO" id="GO:0004484">
    <property type="term" value="F:mRNA guanylyltransferase activity"/>
    <property type="evidence" value="ECO:0007669"/>
    <property type="project" value="TreeGrafter"/>
</dbReference>
<feature type="domain" description="Tyrosine specific protein phosphatases" evidence="1">
    <location>
        <begin position="108"/>
        <end position="175"/>
    </location>
</feature>
<dbReference type="InterPro" id="IPR000387">
    <property type="entry name" value="Tyr_Pase_dom"/>
</dbReference>
<dbReference type="GO" id="GO:0006370">
    <property type="term" value="P:7-methylguanosine mRNA capping"/>
    <property type="evidence" value="ECO:0007669"/>
    <property type="project" value="TreeGrafter"/>
</dbReference>
<reference evidence="2" key="1">
    <citation type="journal article" date="2023" name="Insect Mol. Biol.">
        <title>Genome sequencing provides insights into the evolution of gene families encoding plant cell wall-degrading enzymes in longhorned beetles.</title>
        <authorList>
            <person name="Shin N.R."/>
            <person name="Okamura Y."/>
            <person name="Kirsch R."/>
            <person name="Pauchet Y."/>
        </authorList>
    </citation>
    <scope>NUCLEOTIDE SEQUENCE</scope>
    <source>
        <strain evidence="2">RBIC_L_NR</strain>
    </source>
</reference>
<dbReference type="EMBL" id="JANEYF010003651">
    <property type="protein sequence ID" value="KAJ8934938.1"/>
    <property type="molecule type" value="Genomic_DNA"/>
</dbReference>
<dbReference type="Proteomes" id="UP001162156">
    <property type="component" value="Unassembled WGS sequence"/>
</dbReference>
<dbReference type="SUPFAM" id="SSF52799">
    <property type="entry name" value="(Phosphotyrosine protein) phosphatases II"/>
    <property type="match status" value="1"/>
</dbReference>
<evidence type="ECO:0000259" key="1">
    <source>
        <dbReference type="PROSITE" id="PS50056"/>
    </source>
</evidence>
<dbReference type="PANTHER" id="PTHR10367:SF17">
    <property type="entry name" value="MRNA-CAPPING ENZYME"/>
    <property type="match status" value="1"/>
</dbReference>
<organism evidence="2 3">
    <name type="scientific">Rhamnusium bicolor</name>
    <dbReference type="NCBI Taxonomy" id="1586634"/>
    <lineage>
        <taxon>Eukaryota</taxon>
        <taxon>Metazoa</taxon>
        <taxon>Ecdysozoa</taxon>
        <taxon>Arthropoda</taxon>
        <taxon>Hexapoda</taxon>
        <taxon>Insecta</taxon>
        <taxon>Pterygota</taxon>
        <taxon>Neoptera</taxon>
        <taxon>Endopterygota</taxon>
        <taxon>Coleoptera</taxon>
        <taxon>Polyphaga</taxon>
        <taxon>Cucujiformia</taxon>
        <taxon>Chrysomeloidea</taxon>
        <taxon>Cerambycidae</taxon>
        <taxon>Lepturinae</taxon>
        <taxon>Rhagiini</taxon>
        <taxon>Rhamnusium</taxon>
    </lineage>
</organism>
<dbReference type="InterPro" id="IPR000340">
    <property type="entry name" value="Dual-sp_phosphatase_cat-dom"/>
</dbReference>
<dbReference type="Pfam" id="PF00782">
    <property type="entry name" value="DSPc"/>
    <property type="match status" value="1"/>
</dbReference>
<dbReference type="InterPro" id="IPR016130">
    <property type="entry name" value="Tyr_Pase_AS"/>
</dbReference>
<name>A0AAV8X7Z5_9CUCU</name>
<accession>A0AAV8X7Z5</accession>
<gene>
    <name evidence="2" type="ORF">NQ314_013097</name>
</gene>
<dbReference type="PROSITE" id="PS50056">
    <property type="entry name" value="TYR_PHOSPHATASE_2"/>
    <property type="match status" value="1"/>
</dbReference>
<dbReference type="Gene3D" id="3.90.190.10">
    <property type="entry name" value="Protein tyrosine phosphatase superfamily"/>
    <property type="match status" value="1"/>
</dbReference>
<proteinExistence type="predicted"/>